<feature type="transmembrane region" description="Helical" evidence="10">
    <location>
        <begin position="245"/>
        <end position="266"/>
    </location>
</feature>
<keyword evidence="7 10" id="KW-0472">Membrane</keyword>
<comment type="similarity">
    <text evidence="10">Belongs to the insect chemoreceptor superfamily. Heteromeric odorant receptor channel (TC 1.A.69) family.</text>
</comment>
<feature type="transmembrane region" description="Helical" evidence="10">
    <location>
        <begin position="179"/>
        <end position="201"/>
    </location>
</feature>
<dbReference type="PANTHER" id="PTHR21137">
    <property type="entry name" value="ODORANT RECEPTOR"/>
    <property type="match status" value="1"/>
</dbReference>
<feature type="transmembrane region" description="Helical" evidence="10">
    <location>
        <begin position="349"/>
        <end position="370"/>
    </location>
</feature>
<comment type="subcellular location">
    <subcellularLocation>
        <location evidence="1 10">Cell membrane</location>
        <topology evidence="1 10">Multi-pass membrane protein</topology>
    </subcellularLocation>
</comment>
<dbReference type="AlphaFoldDB" id="A0A7G8Z973"/>
<feature type="transmembrane region" description="Helical" evidence="10">
    <location>
        <begin position="40"/>
        <end position="63"/>
    </location>
</feature>
<feature type="transmembrane region" description="Helical" evidence="10">
    <location>
        <begin position="127"/>
        <end position="146"/>
    </location>
</feature>
<dbReference type="GO" id="GO:0004984">
    <property type="term" value="F:olfactory receptor activity"/>
    <property type="evidence" value="ECO:0007669"/>
    <property type="project" value="InterPro"/>
</dbReference>
<evidence type="ECO:0000256" key="4">
    <source>
        <dbReference type="ARBA" id="ARBA00022692"/>
    </source>
</evidence>
<protein>
    <recommendedName>
        <fullName evidence="10">Odorant receptor</fullName>
    </recommendedName>
</protein>
<evidence type="ECO:0000256" key="7">
    <source>
        <dbReference type="ARBA" id="ARBA00023136"/>
    </source>
</evidence>
<evidence type="ECO:0000256" key="10">
    <source>
        <dbReference type="RuleBase" id="RU351113"/>
    </source>
</evidence>
<evidence type="ECO:0000256" key="2">
    <source>
        <dbReference type="ARBA" id="ARBA00022475"/>
    </source>
</evidence>
<keyword evidence="4 10" id="KW-0812">Transmembrane</keyword>
<keyword evidence="5 10" id="KW-0552">Olfaction</keyword>
<dbReference type="Pfam" id="PF02949">
    <property type="entry name" value="7tm_6"/>
    <property type="match status" value="1"/>
</dbReference>
<keyword evidence="9 10" id="KW-0807">Transducer</keyword>
<evidence type="ECO:0000256" key="3">
    <source>
        <dbReference type="ARBA" id="ARBA00022606"/>
    </source>
</evidence>
<keyword evidence="2" id="KW-1003">Cell membrane</keyword>
<keyword evidence="3 10" id="KW-0716">Sensory transduction</keyword>
<accession>A0A7G8Z973</accession>
<dbReference type="EMBL" id="MT670994">
    <property type="protein sequence ID" value="QNL14998.1"/>
    <property type="molecule type" value="mRNA"/>
</dbReference>
<organism evidence="11">
    <name type="scientific">Aulacocentrum confusum</name>
    <dbReference type="NCBI Taxonomy" id="2767324"/>
    <lineage>
        <taxon>Eukaryota</taxon>
        <taxon>Metazoa</taxon>
        <taxon>Ecdysozoa</taxon>
        <taxon>Arthropoda</taxon>
        <taxon>Hexapoda</taxon>
        <taxon>Insecta</taxon>
        <taxon>Pterygota</taxon>
        <taxon>Neoptera</taxon>
        <taxon>Endopterygota</taxon>
        <taxon>Hymenoptera</taxon>
        <taxon>Apocrita</taxon>
        <taxon>Ichneumonoidea</taxon>
        <taxon>Braconidae</taxon>
        <taxon>Macrocentrinae</taxon>
        <taxon>Aulacocentrum</taxon>
    </lineage>
</organism>
<name>A0A7G8Z973_9HYME</name>
<dbReference type="GO" id="GO:0005549">
    <property type="term" value="F:odorant binding"/>
    <property type="evidence" value="ECO:0007669"/>
    <property type="project" value="InterPro"/>
</dbReference>
<evidence type="ECO:0000256" key="1">
    <source>
        <dbReference type="ARBA" id="ARBA00004651"/>
    </source>
</evidence>
<evidence type="ECO:0000256" key="6">
    <source>
        <dbReference type="ARBA" id="ARBA00022989"/>
    </source>
</evidence>
<evidence type="ECO:0000256" key="5">
    <source>
        <dbReference type="ARBA" id="ARBA00022725"/>
    </source>
</evidence>
<proteinExistence type="evidence at transcript level"/>
<dbReference type="GO" id="GO:0007165">
    <property type="term" value="P:signal transduction"/>
    <property type="evidence" value="ECO:0007669"/>
    <property type="project" value="UniProtKB-KW"/>
</dbReference>
<feature type="transmembrane region" description="Helical" evidence="10">
    <location>
        <begin position="69"/>
        <end position="89"/>
    </location>
</feature>
<comment type="caution">
    <text evidence="10">Lacks conserved residue(s) required for the propagation of feature annotation.</text>
</comment>
<keyword evidence="8 10" id="KW-0675">Receptor</keyword>
<dbReference type="GO" id="GO:0005886">
    <property type="term" value="C:plasma membrane"/>
    <property type="evidence" value="ECO:0007669"/>
    <property type="project" value="UniProtKB-SubCell"/>
</dbReference>
<evidence type="ECO:0000256" key="9">
    <source>
        <dbReference type="ARBA" id="ARBA00023224"/>
    </source>
</evidence>
<dbReference type="PANTHER" id="PTHR21137:SF35">
    <property type="entry name" value="ODORANT RECEPTOR 19A-RELATED"/>
    <property type="match status" value="1"/>
</dbReference>
<evidence type="ECO:0000256" key="8">
    <source>
        <dbReference type="ARBA" id="ARBA00023170"/>
    </source>
</evidence>
<reference evidence="11" key="1">
    <citation type="submission" date="2020-06" db="EMBL/GenBank/DDBJ databases">
        <authorList>
            <person name="Sheng S."/>
        </authorList>
    </citation>
    <scope>NUCLEOTIDE SEQUENCE</scope>
    <source>
        <tissue evidence="11">Antenna</tissue>
    </source>
</reference>
<gene>
    <name evidence="11" type="primary">OR54</name>
</gene>
<sequence>MKLRVDLTTALRYTQMSVFLACSWPPSKFKTNSQRFWFDLRWFIGLTVLLLLFVPLLNGAYIYRNNTVVFVKAVCMCSAIAQAIVKMSICRMKLSNLQMLHSDLDNYITKANVVERKILQVYVDRSATFHGIVTLSMWLVCLAFIIEPIILSEPFPTDVVYPFPINHSFIHITLYSQQVLALFVVASALSIDFQVALLLWFTAAKFEILGHYFEQVSNEIELVNCIKIHQKILQYANNISVTVRFIALVTIATTTVGLICGGIILISNQPMPVKLRIGNIVGNAAIELFIYSWPADQLIQTSQAMGGKVYNCQWHDKSCRMLKTIQTVIHRSQKPAIISVHGFMPYLSLTYYTSILSTTFSYFTTLRVIFLMEPTT</sequence>
<keyword evidence="6 10" id="KW-1133">Transmembrane helix</keyword>
<dbReference type="InterPro" id="IPR004117">
    <property type="entry name" value="7tm6_olfct_rcpt"/>
</dbReference>
<evidence type="ECO:0000313" key="11">
    <source>
        <dbReference type="EMBL" id="QNL14998.1"/>
    </source>
</evidence>